<evidence type="ECO:0000313" key="8">
    <source>
        <dbReference type="EMBL" id="CAF3542977.1"/>
    </source>
</evidence>
<dbReference type="EMBL" id="CAJNOK010000585">
    <property type="protein sequence ID" value="CAF0763039.1"/>
    <property type="molecule type" value="Genomic_DNA"/>
</dbReference>
<dbReference type="InterPro" id="IPR006208">
    <property type="entry name" value="Glyco_hormone_CN"/>
</dbReference>
<feature type="compositionally biased region" description="Low complexity" evidence="5">
    <location>
        <begin position="39"/>
        <end position="50"/>
    </location>
</feature>
<reference evidence="7" key="1">
    <citation type="submission" date="2021-02" db="EMBL/GenBank/DDBJ databases">
        <authorList>
            <person name="Nowell W R."/>
        </authorList>
    </citation>
    <scope>NUCLEOTIDE SEQUENCE</scope>
</reference>
<evidence type="ECO:0000256" key="2">
    <source>
        <dbReference type="ARBA" id="ARBA00022525"/>
    </source>
</evidence>
<evidence type="ECO:0000256" key="3">
    <source>
        <dbReference type="ARBA" id="ARBA00023157"/>
    </source>
</evidence>
<protein>
    <recommendedName>
        <fullName evidence="6">CTCK domain-containing protein</fullName>
    </recommendedName>
</protein>
<dbReference type="PROSITE" id="PS01225">
    <property type="entry name" value="CTCK_2"/>
    <property type="match status" value="1"/>
</dbReference>
<dbReference type="SMART" id="SM00041">
    <property type="entry name" value="CT"/>
    <property type="match status" value="1"/>
</dbReference>
<gene>
    <name evidence="7" type="ORF">OVA965_LOCUS2661</name>
    <name evidence="8" type="ORF">TMI583_LOCUS2660</name>
</gene>
<dbReference type="AlphaFoldDB" id="A0A8S2CTJ5"/>
<sequence length="437" mass="46034">PAPGTTGGVSLVSGETTPIGGSTPAPGTTGGVSLVSGETTPIGGSTPAPGTTGGVLLAWGETTPIWGSTPAGTPYGSGGTSVLSGRRTRGQTTVNLGTVQPLSTVSESSEGTASVGSSRFPSNTTSAFVNSPTTFEFCDERTVVIGVNGEAVPYFFVEPISYLSVDDINPGGSGIQFPKSNKGYIIVVPLSIPSVVKSVVLPGGTNVNQIRVMLLNNNNETISDGSGRVFTFTSSKVVNPSVRINLKQKTSAVHITLLTTEGDQPPRNVTVSISACVESGTTFETTMSSVTSFVSQQSSERSHYSTSPPPIRMSTPHSPSFSPCQVKRQQPSLLVIGKCISQQEIEQDYCAGYCPSFEELDMFGGLILNKECLCCTAGETYYESVTMSCSNNDTSNTERRSTQITRIRSCQCYACQKQVSAFIGKNETITDTRQRKR</sequence>
<keyword evidence="3" id="KW-1015">Disulfide bond</keyword>
<evidence type="ECO:0000313" key="9">
    <source>
        <dbReference type="Proteomes" id="UP000677228"/>
    </source>
</evidence>
<comment type="caution">
    <text evidence="7">The sequence shown here is derived from an EMBL/GenBank/DDBJ whole genome shotgun (WGS) entry which is preliminary data.</text>
</comment>
<organism evidence="7 9">
    <name type="scientific">Didymodactylos carnosus</name>
    <dbReference type="NCBI Taxonomy" id="1234261"/>
    <lineage>
        <taxon>Eukaryota</taxon>
        <taxon>Metazoa</taxon>
        <taxon>Spiralia</taxon>
        <taxon>Gnathifera</taxon>
        <taxon>Rotifera</taxon>
        <taxon>Eurotatoria</taxon>
        <taxon>Bdelloidea</taxon>
        <taxon>Philodinida</taxon>
        <taxon>Philodinidae</taxon>
        <taxon>Didymodactylos</taxon>
    </lineage>
</organism>
<dbReference type="EMBL" id="CAJOBA010000585">
    <property type="protein sequence ID" value="CAF3542977.1"/>
    <property type="molecule type" value="Genomic_DNA"/>
</dbReference>
<dbReference type="Pfam" id="PF00007">
    <property type="entry name" value="Cys_knot"/>
    <property type="match status" value="1"/>
</dbReference>
<feature type="domain" description="CTCK" evidence="6">
    <location>
        <begin position="324"/>
        <end position="416"/>
    </location>
</feature>
<dbReference type="Gene3D" id="2.10.90.10">
    <property type="entry name" value="Cystine-knot cytokines"/>
    <property type="match status" value="1"/>
</dbReference>
<evidence type="ECO:0000256" key="1">
    <source>
        <dbReference type="ARBA" id="ARBA00004613"/>
    </source>
</evidence>
<evidence type="ECO:0000256" key="5">
    <source>
        <dbReference type="SAM" id="MobiDB-lite"/>
    </source>
</evidence>
<dbReference type="Proteomes" id="UP000682733">
    <property type="component" value="Unassembled WGS sequence"/>
</dbReference>
<dbReference type="GO" id="GO:0005576">
    <property type="term" value="C:extracellular region"/>
    <property type="evidence" value="ECO:0007669"/>
    <property type="project" value="UniProtKB-SubCell"/>
</dbReference>
<evidence type="ECO:0000313" key="7">
    <source>
        <dbReference type="EMBL" id="CAF0763039.1"/>
    </source>
</evidence>
<feature type="non-terminal residue" evidence="7">
    <location>
        <position position="437"/>
    </location>
</feature>
<feature type="region of interest" description="Disordered" evidence="5">
    <location>
        <begin position="67"/>
        <end position="86"/>
    </location>
</feature>
<evidence type="ECO:0000256" key="4">
    <source>
        <dbReference type="PROSITE-ProRule" id="PRU00039"/>
    </source>
</evidence>
<dbReference type="InterPro" id="IPR029034">
    <property type="entry name" value="Cystine-knot_cytokine"/>
</dbReference>
<accession>A0A8S2CTJ5</accession>
<name>A0A8S2CTJ5_9BILA</name>
<comment type="subcellular location">
    <subcellularLocation>
        <location evidence="1">Secreted</location>
    </subcellularLocation>
</comment>
<feature type="region of interest" description="Disordered" evidence="5">
    <location>
        <begin position="1"/>
        <end position="51"/>
    </location>
</feature>
<proteinExistence type="predicted"/>
<dbReference type="InterPro" id="IPR006207">
    <property type="entry name" value="Cys_knot_C"/>
</dbReference>
<feature type="compositionally biased region" description="Low complexity" evidence="5">
    <location>
        <begin position="16"/>
        <end position="27"/>
    </location>
</feature>
<keyword evidence="2" id="KW-0964">Secreted</keyword>
<dbReference type="Proteomes" id="UP000677228">
    <property type="component" value="Unassembled WGS sequence"/>
</dbReference>
<feature type="region of interest" description="Disordered" evidence="5">
    <location>
        <begin position="297"/>
        <end position="320"/>
    </location>
</feature>
<evidence type="ECO:0000259" key="6">
    <source>
        <dbReference type="PROSITE" id="PS01225"/>
    </source>
</evidence>
<comment type="caution">
    <text evidence="4">Lacks conserved residue(s) required for the propagation of feature annotation.</text>
</comment>